<accession>A0AC60QXA4</accession>
<reference evidence="1 2" key="1">
    <citation type="journal article" date="2020" name="Cell">
        <title>Large-Scale Comparative Analyses of Tick Genomes Elucidate Their Genetic Diversity and Vector Capacities.</title>
        <authorList>
            <consortium name="Tick Genome and Microbiome Consortium (TIGMIC)"/>
            <person name="Jia N."/>
            <person name="Wang J."/>
            <person name="Shi W."/>
            <person name="Du L."/>
            <person name="Sun Y."/>
            <person name="Zhan W."/>
            <person name="Jiang J.F."/>
            <person name="Wang Q."/>
            <person name="Zhang B."/>
            <person name="Ji P."/>
            <person name="Bell-Sakyi L."/>
            <person name="Cui X.M."/>
            <person name="Yuan T.T."/>
            <person name="Jiang B.G."/>
            <person name="Yang W.F."/>
            <person name="Lam T.T."/>
            <person name="Chang Q.C."/>
            <person name="Ding S.J."/>
            <person name="Wang X.J."/>
            <person name="Zhu J.G."/>
            <person name="Ruan X.D."/>
            <person name="Zhao L."/>
            <person name="Wei J.T."/>
            <person name="Ye R.Z."/>
            <person name="Que T.C."/>
            <person name="Du C.H."/>
            <person name="Zhou Y.H."/>
            <person name="Cheng J.X."/>
            <person name="Dai P.F."/>
            <person name="Guo W.B."/>
            <person name="Han X.H."/>
            <person name="Huang E.J."/>
            <person name="Li L.F."/>
            <person name="Wei W."/>
            <person name="Gao Y.C."/>
            <person name="Liu J.Z."/>
            <person name="Shao H.Z."/>
            <person name="Wang X."/>
            <person name="Wang C.C."/>
            <person name="Yang T.C."/>
            <person name="Huo Q.B."/>
            <person name="Li W."/>
            <person name="Chen H.Y."/>
            <person name="Chen S.E."/>
            <person name="Zhou L.G."/>
            <person name="Ni X.B."/>
            <person name="Tian J.H."/>
            <person name="Sheng Y."/>
            <person name="Liu T."/>
            <person name="Pan Y.S."/>
            <person name="Xia L.Y."/>
            <person name="Li J."/>
            <person name="Zhao F."/>
            <person name="Cao W.C."/>
        </authorList>
    </citation>
    <scope>NUCLEOTIDE SEQUENCE [LARGE SCALE GENOMIC DNA]</scope>
    <source>
        <strain evidence="1">Iper-2018</strain>
    </source>
</reference>
<protein>
    <submittedName>
        <fullName evidence="1">Uncharacterized protein</fullName>
    </submittedName>
</protein>
<evidence type="ECO:0000313" key="2">
    <source>
        <dbReference type="Proteomes" id="UP000805193"/>
    </source>
</evidence>
<proteinExistence type="predicted"/>
<comment type="caution">
    <text evidence="1">The sequence shown here is derived from an EMBL/GenBank/DDBJ whole genome shotgun (WGS) entry which is preliminary data.</text>
</comment>
<feature type="non-terminal residue" evidence="1">
    <location>
        <position position="1"/>
    </location>
</feature>
<organism evidence="1 2">
    <name type="scientific">Ixodes persulcatus</name>
    <name type="common">Taiga tick</name>
    <dbReference type="NCBI Taxonomy" id="34615"/>
    <lineage>
        <taxon>Eukaryota</taxon>
        <taxon>Metazoa</taxon>
        <taxon>Ecdysozoa</taxon>
        <taxon>Arthropoda</taxon>
        <taxon>Chelicerata</taxon>
        <taxon>Arachnida</taxon>
        <taxon>Acari</taxon>
        <taxon>Parasitiformes</taxon>
        <taxon>Ixodida</taxon>
        <taxon>Ixodoidea</taxon>
        <taxon>Ixodidae</taxon>
        <taxon>Ixodinae</taxon>
        <taxon>Ixodes</taxon>
    </lineage>
</organism>
<dbReference type="Proteomes" id="UP000805193">
    <property type="component" value="Unassembled WGS sequence"/>
</dbReference>
<evidence type="ECO:0000313" key="1">
    <source>
        <dbReference type="EMBL" id="KAG0443458.1"/>
    </source>
</evidence>
<feature type="non-terminal residue" evidence="1">
    <location>
        <position position="73"/>
    </location>
</feature>
<gene>
    <name evidence="1" type="ORF">HPB47_014892</name>
</gene>
<name>A0AC60QXA4_IXOPE</name>
<sequence length="73" mass="7724">SFAEVGSSRKLAPPKASLATQVYFPDHGKPLKSPKPRLKIALPGHRHSTAKAANAPHGTEDRGPTEVTVATRS</sequence>
<keyword evidence="2" id="KW-1185">Reference proteome</keyword>
<dbReference type="EMBL" id="JABSTQ010003395">
    <property type="protein sequence ID" value="KAG0443458.1"/>
    <property type="molecule type" value="Genomic_DNA"/>
</dbReference>